<gene>
    <name evidence="2" type="ORF">NE237_015737</name>
</gene>
<keyword evidence="1" id="KW-0175">Coiled coil</keyword>
<name>A0A9Q0KEU8_9MAGN</name>
<evidence type="ECO:0000256" key="1">
    <source>
        <dbReference type="SAM" id="Coils"/>
    </source>
</evidence>
<dbReference type="EMBL" id="JAMYWD010000006">
    <property type="protein sequence ID" value="KAJ4969036.1"/>
    <property type="molecule type" value="Genomic_DNA"/>
</dbReference>
<evidence type="ECO:0000313" key="3">
    <source>
        <dbReference type="Proteomes" id="UP001141806"/>
    </source>
</evidence>
<dbReference type="AlphaFoldDB" id="A0A9Q0KEU8"/>
<comment type="caution">
    <text evidence="2">The sequence shown here is derived from an EMBL/GenBank/DDBJ whole genome shotgun (WGS) entry which is preliminary data.</text>
</comment>
<protein>
    <submittedName>
        <fullName evidence="2">Uncharacterized protein</fullName>
    </submittedName>
</protein>
<keyword evidence="3" id="KW-1185">Reference proteome</keyword>
<organism evidence="2 3">
    <name type="scientific">Protea cynaroides</name>
    <dbReference type="NCBI Taxonomy" id="273540"/>
    <lineage>
        <taxon>Eukaryota</taxon>
        <taxon>Viridiplantae</taxon>
        <taxon>Streptophyta</taxon>
        <taxon>Embryophyta</taxon>
        <taxon>Tracheophyta</taxon>
        <taxon>Spermatophyta</taxon>
        <taxon>Magnoliopsida</taxon>
        <taxon>Proteales</taxon>
        <taxon>Proteaceae</taxon>
        <taxon>Protea</taxon>
    </lineage>
</organism>
<proteinExistence type="predicted"/>
<dbReference type="OrthoDB" id="1927690at2759"/>
<reference evidence="2" key="1">
    <citation type="journal article" date="2023" name="Plant J.">
        <title>The genome of the king protea, Protea cynaroides.</title>
        <authorList>
            <person name="Chang J."/>
            <person name="Duong T.A."/>
            <person name="Schoeman C."/>
            <person name="Ma X."/>
            <person name="Roodt D."/>
            <person name="Barker N."/>
            <person name="Li Z."/>
            <person name="Van de Peer Y."/>
            <person name="Mizrachi E."/>
        </authorList>
    </citation>
    <scope>NUCLEOTIDE SEQUENCE</scope>
    <source>
        <tissue evidence="2">Young leaves</tissue>
    </source>
</reference>
<dbReference type="PANTHER" id="PTHR36037:SF1">
    <property type="entry name" value="RNA-DIRECTED DNA POLYMERASE (REVERSE TRANSCRIPTASE)-RELATED FAMILY PROTEIN"/>
    <property type="match status" value="1"/>
</dbReference>
<evidence type="ECO:0000313" key="2">
    <source>
        <dbReference type="EMBL" id="KAJ4969036.1"/>
    </source>
</evidence>
<feature type="coiled-coil region" evidence="1">
    <location>
        <begin position="83"/>
        <end position="110"/>
    </location>
</feature>
<dbReference type="PANTHER" id="PTHR36037">
    <property type="entry name" value="RNA-DIRECTED DNA POLYMERASE (REVERSE TRANSCRIPTASE)-RELATED FAMILY PROTEIN"/>
    <property type="match status" value="1"/>
</dbReference>
<dbReference type="Proteomes" id="UP001141806">
    <property type="component" value="Unassembled WGS sequence"/>
</dbReference>
<accession>A0A9Q0KEU8</accession>
<sequence length="479" mass="54442">MGDQREILLSSEQSLDIETIRSRVKELSEIHRSCKGLSDLSPPPESEKLMEDCVLHLGNAMKQITAELLVFDSLGPEELDAYLEKAKEELKMVEAENAKISNEIEVLTKTYAEESTQMESDLDGLNNSLEFIEMQGPQKLQGNGHIGCSISGDNQKILMKACDYNFEILELDHQIEKKKIALGTLQDLESVFRRVEAIQQIEDALTSLKIIDFEGNHIRLSLKTFIPTLEDLPCPQKMEISETLIQEHELLIEVIDGTMDLKNVEIFPNDVFIGELIDAAKSFRQFSSSLSVLEMRSSLECFSVMVIDCILLHFQIFPNDVFIGELIDAAKSFRQFSSSLSVLEMRSSLEWFVRKVQDRIRLCTVRRLVVKCANNLRHSFEYSDRDDIITAHMVGGIDAFIKISQGWPLSNSPLKLLSLKSSNNHSQRISLSFLCKVEELVNSLDVKTRKNLSIFVDAVEEILLHQTRSEFECNHIPQQ</sequence>